<gene>
    <name evidence="1" type="ORF">ABID21_004958</name>
</gene>
<sequence>MAIFGWFDSKMAQHYTKAAQSKRIIDAGFELTCH</sequence>
<dbReference type="EMBL" id="JBEPLJ010000035">
    <property type="protein sequence ID" value="MET3588818.1"/>
    <property type="molecule type" value="Genomic_DNA"/>
</dbReference>
<accession>A0ABV2HE45</accession>
<evidence type="ECO:0000313" key="2">
    <source>
        <dbReference type="Proteomes" id="UP001549031"/>
    </source>
</evidence>
<evidence type="ECO:0000313" key="1">
    <source>
        <dbReference type="EMBL" id="MET3588818.1"/>
    </source>
</evidence>
<proteinExistence type="predicted"/>
<keyword evidence="2" id="KW-1185">Reference proteome</keyword>
<name>A0ABV2HE45_9HYPH</name>
<evidence type="ECO:0008006" key="3">
    <source>
        <dbReference type="Google" id="ProtNLM"/>
    </source>
</evidence>
<comment type="caution">
    <text evidence="1">The sequence shown here is derived from an EMBL/GenBank/DDBJ whole genome shotgun (WGS) entry which is preliminary data.</text>
</comment>
<dbReference type="Proteomes" id="UP001549031">
    <property type="component" value="Unassembled WGS sequence"/>
</dbReference>
<organism evidence="1 2">
    <name type="scientific">Pseudorhizobium tarimense</name>
    <dbReference type="NCBI Taxonomy" id="1079109"/>
    <lineage>
        <taxon>Bacteria</taxon>
        <taxon>Pseudomonadati</taxon>
        <taxon>Pseudomonadota</taxon>
        <taxon>Alphaproteobacteria</taxon>
        <taxon>Hyphomicrobiales</taxon>
        <taxon>Rhizobiaceae</taxon>
        <taxon>Rhizobium/Agrobacterium group</taxon>
        <taxon>Pseudorhizobium</taxon>
    </lineage>
</organism>
<protein>
    <recommendedName>
        <fullName evidence="3">Transposase</fullName>
    </recommendedName>
</protein>
<reference evidence="1 2" key="1">
    <citation type="submission" date="2024-06" db="EMBL/GenBank/DDBJ databases">
        <title>Genomic Encyclopedia of Type Strains, Phase IV (KMG-IV): sequencing the most valuable type-strain genomes for metagenomic binning, comparative biology and taxonomic classification.</title>
        <authorList>
            <person name="Goeker M."/>
        </authorList>
    </citation>
    <scope>NUCLEOTIDE SEQUENCE [LARGE SCALE GENOMIC DNA]</scope>
    <source>
        <strain evidence="1 2">DSM 105042</strain>
    </source>
</reference>